<gene>
    <name evidence="4" type="ORF">NW766_001454</name>
</gene>
<keyword evidence="5" id="KW-1185">Reference proteome</keyword>
<dbReference type="GO" id="GO:0008270">
    <property type="term" value="F:zinc ion binding"/>
    <property type="evidence" value="ECO:0007669"/>
    <property type="project" value="UniProtKB-KW"/>
</dbReference>
<evidence type="ECO:0000256" key="1">
    <source>
        <dbReference type="PROSITE-ProRule" id="PRU00047"/>
    </source>
</evidence>
<accession>A0A9W8PYA9</accession>
<protein>
    <recommendedName>
        <fullName evidence="3">CCHC-type domain-containing protein</fullName>
    </recommendedName>
</protein>
<dbReference type="EMBL" id="JAPDHF010000002">
    <property type="protein sequence ID" value="KAJ4022419.1"/>
    <property type="molecule type" value="Genomic_DNA"/>
</dbReference>
<comment type="caution">
    <text evidence="4">The sequence shown here is derived from an EMBL/GenBank/DDBJ whole genome shotgun (WGS) entry which is preliminary data.</text>
</comment>
<dbReference type="PROSITE" id="PS50158">
    <property type="entry name" value="ZF_CCHC"/>
    <property type="match status" value="1"/>
</dbReference>
<evidence type="ECO:0000256" key="2">
    <source>
        <dbReference type="SAM" id="MobiDB-lite"/>
    </source>
</evidence>
<feature type="domain" description="CCHC-type" evidence="3">
    <location>
        <begin position="76"/>
        <end position="91"/>
    </location>
</feature>
<name>A0A9W8PYA9_9HYPO</name>
<dbReference type="Proteomes" id="UP001152130">
    <property type="component" value="Unassembled WGS sequence"/>
</dbReference>
<dbReference type="InterPro" id="IPR001878">
    <property type="entry name" value="Znf_CCHC"/>
</dbReference>
<dbReference type="Gene3D" id="4.10.60.10">
    <property type="entry name" value="Zinc finger, CCHC-type"/>
    <property type="match status" value="1"/>
</dbReference>
<keyword evidence="1" id="KW-0479">Metal-binding</keyword>
<dbReference type="InterPro" id="IPR036875">
    <property type="entry name" value="Znf_CCHC_sf"/>
</dbReference>
<dbReference type="SUPFAM" id="SSF57756">
    <property type="entry name" value="Retrovirus zinc finger-like domains"/>
    <property type="match status" value="1"/>
</dbReference>
<evidence type="ECO:0000313" key="5">
    <source>
        <dbReference type="Proteomes" id="UP001152130"/>
    </source>
</evidence>
<feature type="region of interest" description="Disordered" evidence="2">
    <location>
        <begin position="50"/>
        <end position="69"/>
    </location>
</feature>
<dbReference type="GO" id="GO:0003676">
    <property type="term" value="F:nucleic acid binding"/>
    <property type="evidence" value="ECO:0007669"/>
    <property type="project" value="InterPro"/>
</dbReference>
<evidence type="ECO:0000313" key="4">
    <source>
        <dbReference type="EMBL" id="KAJ4022419.1"/>
    </source>
</evidence>
<sequence length="136" mass="14894">MPSVFFIKEATRRSGQLLLQHPVCFHHLYLRGRIVYAPFPAFDAFLASKTEPPQKRPAPAQPANIQSAKKKGTKWCSACHQDGHIKSNCPKHKADQQATRAEGAQLIVDSLMAIPLNNLKAEVAELKGALTKAAAL</sequence>
<evidence type="ECO:0000259" key="3">
    <source>
        <dbReference type="PROSITE" id="PS50158"/>
    </source>
</evidence>
<organism evidence="4 5">
    <name type="scientific">Fusarium irregulare</name>
    <dbReference type="NCBI Taxonomy" id="2494466"/>
    <lineage>
        <taxon>Eukaryota</taxon>
        <taxon>Fungi</taxon>
        <taxon>Dikarya</taxon>
        <taxon>Ascomycota</taxon>
        <taxon>Pezizomycotina</taxon>
        <taxon>Sordariomycetes</taxon>
        <taxon>Hypocreomycetidae</taxon>
        <taxon>Hypocreales</taxon>
        <taxon>Nectriaceae</taxon>
        <taxon>Fusarium</taxon>
        <taxon>Fusarium incarnatum-equiseti species complex</taxon>
    </lineage>
</organism>
<keyword evidence="1" id="KW-0862">Zinc</keyword>
<reference evidence="4" key="1">
    <citation type="submission" date="2022-10" db="EMBL/GenBank/DDBJ databases">
        <title>Fusarium specimens isolated from Avocado Roots.</title>
        <authorList>
            <person name="Stajich J."/>
            <person name="Roper C."/>
            <person name="Heimlech-Rivalta G."/>
        </authorList>
    </citation>
    <scope>NUCLEOTIDE SEQUENCE</scope>
    <source>
        <strain evidence="4">CF00143</strain>
    </source>
</reference>
<keyword evidence="1" id="KW-0863">Zinc-finger</keyword>
<proteinExistence type="predicted"/>
<dbReference type="AlphaFoldDB" id="A0A9W8PYA9"/>